<dbReference type="InterPro" id="IPR003673">
    <property type="entry name" value="CoA-Trfase_fam_III"/>
</dbReference>
<dbReference type="InterPro" id="IPR050509">
    <property type="entry name" value="CoA-transferase_III"/>
</dbReference>
<dbReference type="PANTHER" id="PTHR48228">
    <property type="entry name" value="SUCCINYL-COA--D-CITRAMALATE COA-TRANSFERASE"/>
    <property type="match status" value="1"/>
</dbReference>
<evidence type="ECO:0000313" key="2">
    <source>
        <dbReference type="Proteomes" id="UP001196068"/>
    </source>
</evidence>
<keyword evidence="1" id="KW-0808">Transferase</keyword>
<dbReference type="GO" id="GO:0016740">
    <property type="term" value="F:transferase activity"/>
    <property type="evidence" value="ECO:0007669"/>
    <property type="project" value="UniProtKB-KW"/>
</dbReference>
<dbReference type="InterPro" id="IPR023606">
    <property type="entry name" value="CoA-Trfase_III_dom_1_sf"/>
</dbReference>
<proteinExistence type="predicted"/>
<reference evidence="1" key="2">
    <citation type="journal article" date="2021" name="Syst. Appl. Microbiol.">
        <title>Roseomonas hellenica sp. nov., isolated from roots of wild-growing Alkanna tinctoria.</title>
        <authorList>
            <person name="Rat A."/>
            <person name="Naranjo H.D."/>
            <person name="Lebbe L."/>
            <person name="Cnockaert M."/>
            <person name="Krigas N."/>
            <person name="Grigoriadou K."/>
            <person name="Maloupa E."/>
            <person name="Willems A."/>
        </authorList>
    </citation>
    <scope>NUCLEOTIDE SEQUENCE</scope>
    <source>
        <strain evidence="1">LMG 28251</strain>
    </source>
</reference>
<dbReference type="AlphaFoldDB" id="A0AAF1KIY0"/>
<dbReference type="EMBL" id="JAAEDH010000004">
    <property type="protein sequence ID" value="MBR0654495.1"/>
    <property type="molecule type" value="Genomic_DNA"/>
</dbReference>
<organism evidence="1 2">
    <name type="scientific">Plastoroseomonas arctica</name>
    <dbReference type="NCBI Taxonomy" id="1509237"/>
    <lineage>
        <taxon>Bacteria</taxon>
        <taxon>Pseudomonadati</taxon>
        <taxon>Pseudomonadota</taxon>
        <taxon>Alphaproteobacteria</taxon>
        <taxon>Acetobacterales</taxon>
        <taxon>Acetobacteraceae</taxon>
        <taxon>Plastoroseomonas</taxon>
    </lineage>
</organism>
<dbReference type="Pfam" id="PF02515">
    <property type="entry name" value="CoA_transf_3"/>
    <property type="match status" value="1"/>
</dbReference>
<dbReference type="SUPFAM" id="SSF89796">
    <property type="entry name" value="CoA-transferase family III (CaiB/BaiF)"/>
    <property type="match status" value="2"/>
</dbReference>
<accession>A0AAF1KIY0</accession>
<dbReference type="PANTHER" id="PTHR48228:SF4">
    <property type="entry name" value="BLR3030 PROTEIN"/>
    <property type="match status" value="1"/>
</dbReference>
<protein>
    <submittedName>
        <fullName evidence="1">CoA transferase</fullName>
    </submittedName>
</protein>
<reference evidence="1" key="1">
    <citation type="submission" date="2020-01" db="EMBL/GenBank/DDBJ databases">
        <authorList>
            <person name="Rat A."/>
        </authorList>
    </citation>
    <scope>NUCLEOTIDE SEQUENCE</scope>
    <source>
        <strain evidence="1">LMG 28251</strain>
    </source>
</reference>
<gene>
    <name evidence="1" type="ORF">GXW79_05310</name>
</gene>
<name>A0AAF1KIY0_9PROT</name>
<keyword evidence="2" id="KW-1185">Reference proteome</keyword>
<dbReference type="Gene3D" id="3.40.50.10540">
    <property type="entry name" value="Crotonobetainyl-coa:carnitine coa-transferase, domain 1"/>
    <property type="match status" value="1"/>
</dbReference>
<sequence>MDALRALWSAAGLPEAALRHVTLSGADPVLPSGFAVGTAAQASIAACTLAAAHIHAARGGPMQHASIDMRHAAVEFRSERHLRVDGAPASELWDPLAGLYPCADGFVRLHTNFPHHRAGVLHILGCESTRDAVARTLLDWGAGAFETAAAEAGIVGAAARRFDAWDAHPQGIALAPQPPFTLERIGDAPPTPLPPLDSRPLAGLRVLDLTRVIAGPVAARTLAAHGAEVLHIAAPHLPSMGPLVLDTGRGKRSAFLDLRDADARARLEGLARGTDIFLQGYRPGGIAALGFAPERLASLRPGIIALSLSAYGHLGPWSQRRGFDSLTQTATGINWREAECFGEAVPRALPCQVLDHASGYFLAFGAMAALARRAEEGGSWLVRVSLAATGRWLRSLGEVPGGPAAPDPKQADIADLLYDSDSGFRRLTTIRHAGILDATPAHWALPSMPLGSHPAAWA</sequence>
<dbReference type="Proteomes" id="UP001196068">
    <property type="component" value="Unassembled WGS sequence"/>
</dbReference>
<comment type="caution">
    <text evidence="1">The sequence shown here is derived from an EMBL/GenBank/DDBJ whole genome shotgun (WGS) entry which is preliminary data.</text>
</comment>
<evidence type="ECO:0000313" key="1">
    <source>
        <dbReference type="EMBL" id="MBR0654495.1"/>
    </source>
</evidence>